<name>C7JGM0_ACEP3</name>
<sequence length="50" mass="5756">MKKHALSYRDFSQLDNPSANLSATEAVFGFGTAFLSWYVHKRVCKQNFDK</sequence>
<dbReference type="HOGENOM" id="CLU_200913_0_0_5"/>
<dbReference type="KEGG" id="apt:APA01_10800"/>
<keyword evidence="1" id="KW-0812">Transmembrane</keyword>
<dbReference type="EMBL" id="AP011121">
    <property type="protein sequence ID" value="BAH99229.1"/>
    <property type="molecule type" value="Genomic_DNA"/>
</dbReference>
<keyword evidence="1" id="KW-0472">Membrane</keyword>
<evidence type="ECO:0000313" key="3">
    <source>
        <dbReference type="Proteomes" id="UP000000948"/>
    </source>
</evidence>
<proteinExistence type="predicted"/>
<feature type="transmembrane region" description="Helical" evidence="1">
    <location>
        <begin position="20"/>
        <end position="40"/>
    </location>
</feature>
<dbReference type="STRING" id="634452.APA01_10800"/>
<dbReference type="Proteomes" id="UP000000948">
    <property type="component" value="Chromosome"/>
</dbReference>
<organism evidence="2 3">
    <name type="scientific">Acetobacter pasteurianus (strain NBRC 105184 / IFO 3283-01)</name>
    <dbReference type="NCBI Taxonomy" id="634452"/>
    <lineage>
        <taxon>Bacteria</taxon>
        <taxon>Pseudomonadati</taxon>
        <taxon>Pseudomonadota</taxon>
        <taxon>Alphaproteobacteria</taxon>
        <taxon>Acetobacterales</taxon>
        <taxon>Acetobacteraceae</taxon>
        <taxon>Acetobacter</taxon>
    </lineage>
</organism>
<gene>
    <name evidence="2" type="ordered locus">APA01_10800</name>
</gene>
<keyword evidence="1" id="KW-1133">Transmembrane helix</keyword>
<accession>C7JGM0</accession>
<protein>
    <submittedName>
        <fullName evidence="2">Uncharacterized protein</fullName>
    </submittedName>
</protein>
<evidence type="ECO:0000313" key="2">
    <source>
        <dbReference type="EMBL" id="BAH99229.1"/>
    </source>
</evidence>
<reference evidence="2 3" key="1">
    <citation type="journal article" date="2009" name="Nucleic Acids Res.">
        <title>Whole-genome analyses reveal genetic instability of Acetobacter pasteurianus.</title>
        <authorList>
            <person name="Azuma Y."/>
            <person name="Hosoyama A."/>
            <person name="Matsutani M."/>
            <person name="Furuya N."/>
            <person name="Horikawa H."/>
            <person name="Harada T."/>
            <person name="Hirakawa H."/>
            <person name="Kuhara S."/>
            <person name="Matsushita K."/>
            <person name="Fujita N."/>
            <person name="Shirai M."/>
        </authorList>
    </citation>
    <scope>NUCLEOTIDE SEQUENCE [LARGE SCALE GENOMIC DNA]</scope>
    <source>
        <strain evidence="3">NBRC 105184 / IFO 3283-01</strain>
    </source>
</reference>
<dbReference type="AlphaFoldDB" id="C7JGM0"/>
<evidence type="ECO:0000256" key="1">
    <source>
        <dbReference type="SAM" id="Phobius"/>
    </source>
</evidence>